<evidence type="ECO:0000313" key="1">
    <source>
        <dbReference type="EMBL" id="CAK0805218.1"/>
    </source>
</evidence>
<dbReference type="Proteomes" id="UP001189429">
    <property type="component" value="Unassembled WGS sequence"/>
</dbReference>
<organism evidence="1 2">
    <name type="scientific">Prorocentrum cordatum</name>
    <dbReference type="NCBI Taxonomy" id="2364126"/>
    <lineage>
        <taxon>Eukaryota</taxon>
        <taxon>Sar</taxon>
        <taxon>Alveolata</taxon>
        <taxon>Dinophyceae</taxon>
        <taxon>Prorocentrales</taxon>
        <taxon>Prorocentraceae</taxon>
        <taxon>Prorocentrum</taxon>
    </lineage>
</organism>
<name>A0ABN9QGV7_9DINO</name>
<reference evidence="1" key="1">
    <citation type="submission" date="2023-10" db="EMBL/GenBank/DDBJ databases">
        <authorList>
            <person name="Chen Y."/>
            <person name="Shah S."/>
            <person name="Dougan E. K."/>
            <person name="Thang M."/>
            <person name="Chan C."/>
        </authorList>
    </citation>
    <scope>NUCLEOTIDE SEQUENCE [LARGE SCALE GENOMIC DNA]</scope>
</reference>
<accession>A0ABN9QGV7</accession>
<evidence type="ECO:0000313" key="2">
    <source>
        <dbReference type="Proteomes" id="UP001189429"/>
    </source>
</evidence>
<feature type="non-terminal residue" evidence="1">
    <location>
        <position position="1"/>
    </location>
</feature>
<feature type="non-terminal residue" evidence="1">
    <location>
        <position position="175"/>
    </location>
</feature>
<comment type="caution">
    <text evidence="1">The sequence shown here is derived from an EMBL/GenBank/DDBJ whole genome shotgun (WGS) entry which is preliminary data.</text>
</comment>
<keyword evidence="2" id="KW-1185">Reference proteome</keyword>
<sequence length="175" mass="19774">NLVKRLMEEKTVLEQHVLGLELQVRRSEDPEVQRRVDAIVPCLEEEVSARRRGDTAVRSQLEAIMRIVAMHVFDVPMAQLLGLNFKQLNWVQRRSRVRARRDKGTEVVSEAEVITAPGAWTPDPTAAPFVPLAQLHEHTMSLGMQGRQRHQPFAKRRRLCDAAAAVDAKTSGAIR</sequence>
<proteinExistence type="predicted"/>
<protein>
    <submittedName>
        <fullName evidence="1">Uncharacterized protein</fullName>
    </submittedName>
</protein>
<gene>
    <name evidence="1" type="ORF">PCOR1329_LOCUS11800</name>
</gene>
<dbReference type="EMBL" id="CAUYUJ010003410">
    <property type="protein sequence ID" value="CAK0805218.1"/>
    <property type="molecule type" value="Genomic_DNA"/>
</dbReference>